<proteinExistence type="predicted"/>
<sequence>MTLARLGPDAIFYRCLTPRWSYDPLSGAGAASLGGRFNRPGVPALYLSQEIETAFKEAQQGALLSRPLLAVTYLVDVRLVHDMREDDAPTGWDDDWRYIHRIEGKTPRSWEIGDRAVEDGVMGILFPSQIAPGGLNLVLFPTNLTEGSVRVHDPGGDLPRDQRSWP</sequence>
<dbReference type="OrthoDB" id="648213at2"/>
<dbReference type="SMART" id="SM00953">
    <property type="entry name" value="RES"/>
    <property type="match status" value="1"/>
</dbReference>
<keyword evidence="3" id="KW-1185">Reference proteome</keyword>
<evidence type="ECO:0000313" key="2">
    <source>
        <dbReference type="EMBL" id="KNG95519.1"/>
    </source>
</evidence>
<protein>
    <recommendedName>
        <fullName evidence="1">RES domain-containing protein</fullName>
    </recommendedName>
</protein>
<dbReference type="Proteomes" id="UP000036938">
    <property type="component" value="Unassembled WGS sequence"/>
</dbReference>
<dbReference type="RefSeq" id="WP_050529254.1">
    <property type="nucleotide sequence ID" value="NZ_AQQZ01000001.1"/>
</dbReference>
<dbReference type="AlphaFoldDB" id="A0A0L1JUR6"/>
<dbReference type="STRING" id="1317121.ATO11_02705"/>
<evidence type="ECO:0000313" key="3">
    <source>
        <dbReference type="Proteomes" id="UP000036938"/>
    </source>
</evidence>
<dbReference type="Pfam" id="PF08808">
    <property type="entry name" value="RES"/>
    <property type="match status" value="1"/>
</dbReference>
<dbReference type="EMBL" id="AQQZ01000001">
    <property type="protein sequence ID" value="KNG95519.1"/>
    <property type="molecule type" value="Genomic_DNA"/>
</dbReference>
<feature type="domain" description="RES" evidence="1">
    <location>
        <begin position="24"/>
        <end position="153"/>
    </location>
</feature>
<comment type="caution">
    <text evidence="2">The sequence shown here is derived from an EMBL/GenBank/DDBJ whole genome shotgun (WGS) entry which is preliminary data.</text>
</comment>
<dbReference type="InterPro" id="IPR014914">
    <property type="entry name" value="RES_dom"/>
</dbReference>
<name>A0A0L1JUR6_9RHOB</name>
<reference evidence="2 3" key="1">
    <citation type="journal article" date="2015" name="Int. J. Syst. Evol. Microbiol.">
        <title>Aestuariivita atlantica sp. nov., isolated from deep sea sediment of the Atlantic Ocean.</title>
        <authorList>
            <person name="Li G."/>
            <person name="Lai Q."/>
            <person name="Du Y."/>
            <person name="Liu X."/>
            <person name="Sun F."/>
            <person name="Shao Z."/>
        </authorList>
    </citation>
    <scope>NUCLEOTIDE SEQUENCE [LARGE SCALE GENOMIC DNA]</scope>
    <source>
        <strain evidence="2 3">22II-S11-z3</strain>
    </source>
</reference>
<accession>A0A0L1JUR6</accession>
<gene>
    <name evidence="2" type="ORF">ATO11_02705</name>
</gene>
<organism evidence="2 3">
    <name type="scientific">Pseudaestuariivita atlantica</name>
    <dbReference type="NCBI Taxonomy" id="1317121"/>
    <lineage>
        <taxon>Bacteria</taxon>
        <taxon>Pseudomonadati</taxon>
        <taxon>Pseudomonadota</taxon>
        <taxon>Alphaproteobacteria</taxon>
        <taxon>Rhodobacterales</taxon>
        <taxon>Paracoccaceae</taxon>
        <taxon>Pseudaestuariivita</taxon>
    </lineage>
</organism>
<evidence type="ECO:0000259" key="1">
    <source>
        <dbReference type="SMART" id="SM00953"/>
    </source>
</evidence>